<dbReference type="AlphaFoldDB" id="A0A7U7GFW3"/>
<dbReference type="Gene3D" id="3.90.1200.10">
    <property type="match status" value="1"/>
</dbReference>
<dbReference type="InterPro" id="IPR011009">
    <property type="entry name" value="Kinase-like_dom_sf"/>
</dbReference>
<dbReference type="InterPro" id="IPR002575">
    <property type="entry name" value="Aminoglycoside_PTrfase"/>
</dbReference>
<proteinExistence type="predicted"/>
<protein>
    <recommendedName>
        <fullName evidence="3">Aminoglycoside phosphotransferase domain-containing protein</fullName>
    </recommendedName>
</protein>
<sequence length="332" mass="37556">MNDREQLLREWLETVLPAPLTRMAPASSDASFRRYFRVWYDGQTRIVMDAPPAQEDCRPFVAMAQALRGLGLNAPEVLAGDLDQGLLLLTDLGSRQYLAELDDHRVSGLYDDALAALARLQIGGDPGSALLPPYDSALLHREMELFRDWFLGRLLGLNLSEDEHHLLDHTFALLTDNALEQPRVWVHRDYHSRNLMITDPDNPGILDFQDAVVGAVTYDLVSLLRDCYVAWPRSQVEAWALDHRVRLRALGMSGLDDAGQFLHWFDLMGVQRHLKAIGIFARLNLRDGKPGYLGDIPRTLGYVLEVAGRYAELARLRGLLRARGVDRWQPMP</sequence>
<keyword evidence="1" id="KW-0547">Nucleotide-binding</keyword>
<dbReference type="PANTHER" id="PTHR33540:SF1">
    <property type="entry name" value="N-ACETYLMURAMATE_N-ACETYLGLUCOSAMINE KINASE"/>
    <property type="match status" value="1"/>
</dbReference>
<dbReference type="Pfam" id="PF01636">
    <property type="entry name" value="APH"/>
    <property type="match status" value="1"/>
</dbReference>
<dbReference type="Gene3D" id="3.30.200.20">
    <property type="entry name" value="Phosphorylase Kinase, domain 1"/>
    <property type="match status" value="1"/>
</dbReference>
<dbReference type="SUPFAM" id="SSF56112">
    <property type="entry name" value="Protein kinase-like (PK-like)"/>
    <property type="match status" value="1"/>
</dbReference>
<accession>A0A7U7GFW3</accession>
<evidence type="ECO:0000259" key="3">
    <source>
        <dbReference type="Pfam" id="PF01636"/>
    </source>
</evidence>
<dbReference type="PANTHER" id="PTHR33540">
    <property type="entry name" value="TRNA THREONYLCARBAMOYLADENOSINE BIOSYNTHESIS PROTEIN TSAE"/>
    <property type="match status" value="1"/>
</dbReference>
<name>A0A7U7GFW3_9GAMM</name>
<feature type="domain" description="Aminoglycoside phosphotransferase" evidence="3">
    <location>
        <begin position="24"/>
        <end position="239"/>
    </location>
</feature>
<reference evidence="4 5" key="1">
    <citation type="journal article" date="2014" name="ISME J.">
        <title>Candidatus Competibacter-lineage genomes retrieved from metagenomes reveal functional metabolic diversity.</title>
        <authorList>
            <person name="McIlroy S.J."/>
            <person name="Albertsen M."/>
            <person name="Andresen E.K."/>
            <person name="Saunders A.M."/>
            <person name="Kristiansen R."/>
            <person name="Stokholm-Bjerregaard M."/>
            <person name="Nielsen K.L."/>
            <person name="Nielsen P.H."/>
        </authorList>
    </citation>
    <scope>NUCLEOTIDE SEQUENCE [LARGE SCALE GENOMIC DNA]</scope>
    <source>
        <strain evidence="4 5">Run_B_J11</strain>
    </source>
</reference>
<comment type="caution">
    <text evidence="4">The sequence shown here is derived from an EMBL/GenBank/DDBJ whole genome shotgun (WGS) entry which is preliminary data.</text>
</comment>
<gene>
    <name evidence="4" type="ORF">BN874_870016</name>
</gene>
<dbReference type="Proteomes" id="UP000019184">
    <property type="component" value="Unassembled WGS sequence"/>
</dbReference>
<keyword evidence="5" id="KW-1185">Reference proteome</keyword>
<evidence type="ECO:0000313" key="4">
    <source>
        <dbReference type="EMBL" id="CDH47649.1"/>
    </source>
</evidence>
<organism evidence="4 5">
    <name type="scientific">Candidatus Contendobacter odensis Run_B_J11</name>
    <dbReference type="NCBI Taxonomy" id="1400861"/>
    <lineage>
        <taxon>Bacteria</taxon>
        <taxon>Pseudomonadati</taxon>
        <taxon>Pseudomonadota</taxon>
        <taxon>Gammaproteobacteria</taxon>
        <taxon>Candidatus Competibacteraceae</taxon>
        <taxon>Candidatus Contendibacter</taxon>
    </lineage>
</organism>
<keyword evidence="2" id="KW-0067">ATP-binding</keyword>
<evidence type="ECO:0000256" key="1">
    <source>
        <dbReference type="ARBA" id="ARBA00022741"/>
    </source>
</evidence>
<dbReference type="GO" id="GO:0005524">
    <property type="term" value="F:ATP binding"/>
    <property type="evidence" value="ECO:0007669"/>
    <property type="project" value="UniProtKB-KW"/>
</dbReference>
<evidence type="ECO:0000313" key="5">
    <source>
        <dbReference type="Proteomes" id="UP000019184"/>
    </source>
</evidence>
<evidence type="ECO:0000256" key="2">
    <source>
        <dbReference type="ARBA" id="ARBA00022840"/>
    </source>
</evidence>
<dbReference type="EMBL" id="CBTK010000306">
    <property type="protein sequence ID" value="CDH47649.1"/>
    <property type="molecule type" value="Genomic_DNA"/>
</dbReference>
<dbReference type="RefSeq" id="WP_034436831.1">
    <property type="nucleotide sequence ID" value="NZ_CBTK010000306.1"/>
</dbReference>